<dbReference type="Proteomes" id="UP000704712">
    <property type="component" value="Unassembled WGS sequence"/>
</dbReference>
<reference evidence="1" key="1">
    <citation type="submission" date="2020-03" db="EMBL/GenBank/DDBJ databases">
        <title>Hybrid Assembly of Korean Phytophthora infestans isolates.</title>
        <authorList>
            <person name="Prokchorchik M."/>
            <person name="Lee Y."/>
            <person name="Seo J."/>
            <person name="Cho J.-H."/>
            <person name="Park Y.-E."/>
            <person name="Jang D.-C."/>
            <person name="Im J.-S."/>
            <person name="Choi J.-G."/>
            <person name="Park H.-J."/>
            <person name="Lee G.-B."/>
            <person name="Lee Y.-G."/>
            <person name="Hong S.-Y."/>
            <person name="Cho K."/>
            <person name="Sohn K.H."/>
        </authorList>
    </citation>
    <scope>NUCLEOTIDE SEQUENCE</scope>
    <source>
        <strain evidence="1">KR_2_A2</strain>
    </source>
</reference>
<dbReference type="EMBL" id="JAACNO010002645">
    <property type="protein sequence ID" value="KAF4131973.1"/>
    <property type="molecule type" value="Genomic_DNA"/>
</dbReference>
<organism evidence="1 2">
    <name type="scientific">Phytophthora infestans</name>
    <name type="common">Potato late blight agent</name>
    <name type="synonym">Botrytis infestans</name>
    <dbReference type="NCBI Taxonomy" id="4787"/>
    <lineage>
        <taxon>Eukaryota</taxon>
        <taxon>Sar</taxon>
        <taxon>Stramenopiles</taxon>
        <taxon>Oomycota</taxon>
        <taxon>Peronosporomycetes</taxon>
        <taxon>Peronosporales</taxon>
        <taxon>Peronosporaceae</taxon>
        <taxon>Phytophthora</taxon>
    </lineage>
</organism>
<evidence type="ECO:0000313" key="2">
    <source>
        <dbReference type="Proteomes" id="UP000704712"/>
    </source>
</evidence>
<proteinExistence type="predicted"/>
<accession>A0A8S9TVB4</accession>
<name>A0A8S9TVB4_PHYIN</name>
<comment type="caution">
    <text evidence="1">The sequence shown here is derived from an EMBL/GenBank/DDBJ whole genome shotgun (WGS) entry which is preliminary data.</text>
</comment>
<sequence>MLLLGESGLCVRRERSRFETVKLMRTQNMDVAVTALIARCGMNAHWSAVHVENDARIGNYKSDRHLCQV</sequence>
<protein>
    <submittedName>
        <fullName evidence="1">Uncharacterized protein</fullName>
    </submittedName>
</protein>
<dbReference type="AlphaFoldDB" id="A0A8S9TVB4"/>
<evidence type="ECO:0000313" key="1">
    <source>
        <dbReference type="EMBL" id="KAF4131973.1"/>
    </source>
</evidence>
<gene>
    <name evidence="1" type="ORF">GN958_ATG18826</name>
</gene>